<gene>
    <name evidence="2" type="ORF">ACFQLX_04165</name>
</gene>
<reference evidence="3" key="1">
    <citation type="journal article" date="2019" name="Int. J. Syst. Evol. Microbiol.">
        <title>The Global Catalogue of Microorganisms (GCM) 10K type strain sequencing project: providing services to taxonomists for standard genome sequencing and annotation.</title>
        <authorList>
            <consortium name="The Broad Institute Genomics Platform"/>
            <consortium name="The Broad Institute Genome Sequencing Center for Infectious Disease"/>
            <person name="Wu L."/>
            <person name="Ma J."/>
        </authorList>
    </citation>
    <scope>NUCLEOTIDE SEQUENCE [LARGE SCALE GENOMIC DNA]</scope>
    <source>
        <strain evidence="3">CGMCC 1.13681</strain>
    </source>
</reference>
<sequence>MADKPLGWLDEEAAERLLRGEPVLPAPGTVRERAEVARLAAFLGELSGAGREFAPGSRRPGQDAALAAFRATHASPRDSRRGTAGIEHRARRRAQPGRLPRLTGRIRPLRAAVAMALLACTAGGVAVASTSGVLTPSPDDRPQPSASAPAPPGTSGSPDRAPAPGASASADGAGEQTGGKDRTDDPDGSPRSGGPADATPTAAQLNADCRAYLAAQESGGRPDRETMGRLTKAAGGASKVPAYCDRRIGATAPDEDAGKQPPSDGTSGTGDSGTSDSGTSDSGGSDGPDGSEQPPAQDAESGAATGEDAVSQPVAGGAQPPSAPAGN</sequence>
<feature type="region of interest" description="Disordered" evidence="1">
    <location>
        <begin position="131"/>
        <end position="327"/>
    </location>
</feature>
<evidence type="ECO:0000313" key="2">
    <source>
        <dbReference type="EMBL" id="MFC7217370.1"/>
    </source>
</evidence>
<evidence type="ECO:0000313" key="3">
    <source>
        <dbReference type="Proteomes" id="UP001596413"/>
    </source>
</evidence>
<feature type="region of interest" description="Disordered" evidence="1">
    <location>
        <begin position="70"/>
        <end position="103"/>
    </location>
</feature>
<accession>A0ABW2G9H2</accession>
<protein>
    <submittedName>
        <fullName evidence="2">Uncharacterized protein</fullName>
    </submittedName>
</protein>
<evidence type="ECO:0000256" key="1">
    <source>
        <dbReference type="SAM" id="MobiDB-lite"/>
    </source>
</evidence>
<name>A0ABW2G9H2_9ACTN</name>
<proteinExistence type="predicted"/>
<dbReference type="EMBL" id="JBHSZO010000004">
    <property type="protein sequence ID" value="MFC7217370.1"/>
    <property type="molecule type" value="Genomic_DNA"/>
</dbReference>
<dbReference type="RefSeq" id="WP_386412007.1">
    <property type="nucleotide sequence ID" value="NZ_JBHSZO010000004.1"/>
</dbReference>
<feature type="compositionally biased region" description="Low complexity" evidence="1">
    <location>
        <begin position="272"/>
        <end position="291"/>
    </location>
</feature>
<comment type="caution">
    <text evidence="2">The sequence shown here is derived from an EMBL/GenBank/DDBJ whole genome shotgun (WGS) entry which is preliminary data.</text>
</comment>
<dbReference type="Proteomes" id="UP001596413">
    <property type="component" value="Unassembled WGS sequence"/>
</dbReference>
<keyword evidence="3" id="KW-1185">Reference proteome</keyword>
<feature type="compositionally biased region" description="Low complexity" evidence="1">
    <location>
        <begin position="143"/>
        <end position="174"/>
    </location>
</feature>
<organism evidence="2 3">
    <name type="scientific">Streptomyces polyrhachis</name>
    <dbReference type="NCBI Taxonomy" id="1282885"/>
    <lineage>
        <taxon>Bacteria</taxon>
        <taxon>Bacillati</taxon>
        <taxon>Actinomycetota</taxon>
        <taxon>Actinomycetes</taxon>
        <taxon>Kitasatosporales</taxon>
        <taxon>Streptomycetaceae</taxon>
        <taxon>Streptomyces</taxon>
    </lineage>
</organism>
<feature type="compositionally biased region" description="Low complexity" evidence="1">
    <location>
        <begin position="313"/>
        <end position="327"/>
    </location>
</feature>